<feature type="domain" description="Transcriptional regulator LacI/GalR-like sensor" evidence="5">
    <location>
        <begin position="6"/>
        <end position="145"/>
    </location>
</feature>
<evidence type="ECO:0000313" key="7">
    <source>
        <dbReference type="Proteomes" id="UP000482960"/>
    </source>
</evidence>
<name>A0A6V8LPH4_9ACTN</name>
<keyword evidence="1" id="KW-0805">Transcription regulation</keyword>
<evidence type="ECO:0000256" key="3">
    <source>
        <dbReference type="ARBA" id="ARBA00023163"/>
    </source>
</evidence>
<protein>
    <recommendedName>
        <fullName evidence="5">Transcriptional regulator LacI/GalR-like sensor domain-containing protein</fullName>
    </recommendedName>
</protein>
<proteinExistence type="predicted"/>
<dbReference type="SUPFAM" id="SSF53822">
    <property type="entry name" value="Periplasmic binding protein-like I"/>
    <property type="match status" value="1"/>
</dbReference>
<evidence type="ECO:0000313" key="6">
    <source>
        <dbReference type="EMBL" id="GFJ95997.1"/>
    </source>
</evidence>
<comment type="caution">
    <text evidence="6">The sequence shown here is derived from an EMBL/GenBank/DDBJ whole genome shotgun (WGS) entry which is preliminary data.</text>
</comment>
<dbReference type="GO" id="GO:0003700">
    <property type="term" value="F:DNA-binding transcription factor activity"/>
    <property type="evidence" value="ECO:0007669"/>
    <property type="project" value="TreeGrafter"/>
</dbReference>
<dbReference type="Pfam" id="PF13377">
    <property type="entry name" value="Peripla_BP_3"/>
    <property type="match status" value="1"/>
</dbReference>
<dbReference type="Gene3D" id="3.40.50.2300">
    <property type="match status" value="1"/>
</dbReference>
<evidence type="ECO:0000259" key="5">
    <source>
        <dbReference type="Pfam" id="PF13377"/>
    </source>
</evidence>
<feature type="region of interest" description="Disordered" evidence="4">
    <location>
        <begin position="1"/>
        <end position="23"/>
    </location>
</feature>
<reference evidence="6 7" key="1">
    <citation type="submission" date="2020-03" db="EMBL/GenBank/DDBJ databases">
        <title>Whole genome shotgun sequence of Phytohabitans rumicis NBRC 108638.</title>
        <authorList>
            <person name="Komaki H."/>
            <person name="Tamura T."/>
        </authorList>
    </citation>
    <scope>NUCLEOTIDE SEQUENCE [LARGE SCALE GENOMIC DNA]</scope>
    <source>
        <strain evidence="6 7">NBRC 108638</strain>
    </source>
</reference>
<gene>
    <name evidence="6" type="ORF">Prum_096390</name>
</gene>
<dbReference type="GO" id="GO:0000976">
    <property type="term" value="F:transcription cis-regulatory region binding"/>
    <property type="evidence" value="ECO:0007669"/>
    <property type="project" value="TreeGrafter"/>
</dbReference>
<keyword evidence="2" id="KW-0238">DNA-binding</keyword>
<evidence type="ECO:0000256" key="4">
    <source>
        <dbReference type="SAM" id="MobiDB-lite"/>
    </source>
</evidence>
<dbReference type="PANTHER" id="PTHR30146:SF109">
    <property type="entry name" value="HTH-TYPE TRANSCRIPTIONAL REGULATOR GALS"/>
    <property type="match status" value="1"/>
</dbReference>
<organism evidence="6 7">
    <name type="scientific">Phytohabitans rumicis</name>
    <dbReference type="NCBI Taxonomy" id="1076125"/>
    <lineage>
        <taxon>Bacteria</taxon>
        <taxon>Bacillati</taxon>
        <taxon>Actinomycetota</taxon>
        <taxon>Actinomycetes</taxon>
        <taxon>Micromonosporales</taxon>
        <taxon>Micromonosporaceae</taxon>
    </lineage>
</organism>
<dbReference type="EMBL" id="BLPG01000002">
    <property type="protein sequence ID" value="GFJ95997.1"/>
    <property type="molecule type" value="Genomic_DNA"/>
</dbReference>
<dbReference type="Proteomes" id="UP000482960">
    <property type="component" value="Unassembled WGS sequence"/>
</dbReference>
<evidence type="ECO:0000256" key="2">
    <source>
        <dbReference type="ARBA" id="ARBA00023125"/>
    </source>
</evidence>
<keyword evidence="3" id="KW-0804">Transcription</keyword>
<reference evidence="6 7" key="2">
    <citation type="submission" date="2020-03" db="EMBL/GenBank/DDBJ databases">
        <authorList>
            <person name="Ichikawa N."/>
            <person name="Kimura A."/>
            <person name="Kitahashi Y."/>
            <person name="Uohara A."/>
        </authorList>
    </citation>
    <scope>NUCLEOTIDE SEQUENCE [LARGE SCALE GENOMIC DNA]</scope>
    <source>
        <strain evidence="6 7">NBRC 108638</strain>
    </source>
</reference>
<keyword evidence="7" id="KW-1185">Reference proteome</keyword>
<dbReference type="InterPro" id="IPR028082">
    <property type="entry name" value="Peripla_BP_I"/>
</dbReference>
<sequence length="155" mass="16330">MAYARLGDGDAQPSRDREKGFRKAMPGRLAGPVWTLAAETEVDGLVAEILHGGVTGVVAEQELLAEQILASLQRRGLSVPDDLSVVVLGDSTGARGGEIPWTGLAVPREQMGREATRLLIQQLEDPDAPTRSESVACPLIPGATVASPREPGVSR</sequence>
<evidence type="ECO:0000256" key="1">
    <source>
        <dbReference type="ARBA" id="ARBA00023015"/>
    </source>
</evidence>
<dbReference type="PANTHER" id="PTHR30146">
    <property type="entry name" value="LACI-RELATED TRANSCRIPTIONAL REPRESSOR"/>
    <property type="match status" value="1"/>
</dbReference>
<dbReference type="InterPro" id="IPR046335">
    <property type="entry name" value="LacI/GalR-like_sensor"/>
</dbReference>
<accession>A0A6V8LPH4</accession>
<dbReference type="AlphaFoldDB" id="A0A6V8LPH4"/>